<keyword evidence="8" id="KW-0061">Asparagine biosynthesis</keyword>
<comment type="similarity">
    <text evidence="2">Belongs to the asparagine synthetase family.</text>
</comment>
<dbReference type="Gene3D" id="3.60.20.10">
    <property type="entry name" value="Glutamine Phosphoribosylpyrophosphate, subunit 1, domain 1"/>
    <property type="match status" value="1"/>
</dbReference>
<evidence type="ECO:0000256" key="4">
    <source>
        <dbReference type="ARBA" id="ARBA00022741"/>
    </source>
</evidence>
<evidence type="ECO:0000256" key="9">
    <source>
        <dbReference type="PIRSR" id="PIRSR001589-2"/>
    </source>
</evidence>
<feature type="binding site" evidence="9">
    <location>
        <position position="104"/>
    </location>
    <ligand>
        <name>L-glutamine</name>
        <dbReference type="ChEBI" id="CHEBI:58359"/>
    </ligand>
</feature>
<dbReference type="Proteomes" id="UP000256988">
    <property type="component" value="Unassembled WGS sequence"/>
</dbReference>
<feature type="binding site" evidence="9">
    <location>
        <position position="263"/>
    </location>
    <ligand>
        <name>ATP</name>
        <dbReference type="ChEBI" id="CHEBI:30616"/>
    </ligand>
</feature>
<evidence type="ECO:0000256" key="7">
    <source>
        <dbReference type="ARBA" id="ARBA00048741"/>
    </source>
</evidence>
<keyword evidence="4 9" id="KW-0547">Nucleotide-binding</keyword>
<dbReference type="InterPro" id="IPR033738">
    <property type="entry name" value="AsnB_N"/>
</dbReference>
<dbReference type="InterPro" id="IPR029055">
    <property type="entry name" value="Ntn_hydrolases_N"/>
</dbReference>
<keyword evidence="8" id="KW-0028">Amino-acid biosynthesis</keyword>
<dbReference type="AlphaFoldDB" id="A0A3D9EIC4"/>
<dbReference type="InterPro" id="IPR001962">
    <property type="entry name" value="Asn_synthase"/>
</dbReference>
<dbReference type="NCBIfam" id="TIGR01536">
    <property type="entry name" value="asn_synth_AEB"/>
    <property type="match status" value="1"/>
</dbReference>
<dbReference type="SUPFAM" id="SSF52402">
    <property type="entry name" value="Adenine nucleotide alpha hydrolases-like"/>
    <property type="match status" value="1"/>
</dbReference>
<evidence type="ECO:0000256" key="1">
    <source>
        <dbReference type="ARBA" id="ARBA00005187"/>
    </source>
</evidence>
<dbReference type="Pfam" id="PF00733">
    <property type="entry name" value="Asn_synthase"/>
    <property type="match status" value="1"/>
</dbReference>
<dbReference type="EMBL" id="QRDL01000004">
    <property type="protein sequence ID" value="RED02909.1"/>
    <property type="molecule type" value="Genomic_DNA"/>
</dbReference>
<protein>
    <recommendedName>
        <fullName evidence="3">asparagine synthase (glutamine-hydrolyzing)</fullName>
        <ecNumber evidence="3">6.3.5.4</ecNumber>
    </recommendedName>
</protein>
<proteinExistence type="inferred from homology"/>
<evidence type="ECO:0000256" key="3">
    <source>
        <dbReference type="ARBA" id="ARBA00012737"/>
    </source>
</evidence>
<comment type="pathway">
    <text evidence="1">Amino-acid biosynthesis; L-asparagine biosynthesis; L-asparagine from L-aspartate (L-Gln route): step 1/1.</text>
</comment>
<name>A0A3D9EIC4_ECTOL</name>
<evidence type="ECO:0000313" key="13">
    <source>
        <dbReference type="Proteomes" id="UP000256988"/>
    </source>
</evidence>
<dbReference type="GO" id="GO:0006529">
    <property type="term" value="P:asparagine biosynthetic process"/>
    <property type="evidence" value="ECO:0007669"/>
    <property type="project" value="UniProtKB-KW"/>
</dbReference>
<dbReference type="SUPFAM" id="SSF56235">
    <property type="entry name" value="N-terminal nucleophile aminohydrolases (Ntn hydrolases)"/>
    <property type="match status" value="1"/>
</dbReference>
<feature type="binding site" evidence="9">
    <location>
        <begin position="381"/>
        <end position="382"/>
    </location>
    <ligand>
        <name>ATP</name>
        <dbReference type="ChEBI" id="CHEBI:30616"/>
    </ligand>
</feature>
<organism evidence="12 13">
    <name type="scientific">Ectopseudomonas oleovorans</name>
    <name type="common">Pseudomonas oleovorans</name>
    <dbReference type="NCBI Taxonomy" id="301"/>
    <lineage>
        <taxon>Bacteria</taxon>
        <taxon>Pseudomonadati</taxon>
        <taxon>Pseudomonadota</taxon>
        <taxon>Gammaproteobacteria</taxon>
        <taxon>Pseudomonadales</taxon>
        <taxon>Pseudomonadaceae</taxon>
        <taxon>Ectopseudomonas</taxon>
    </lineage>
</organism>
<dbReference type="InterPro" id="IPR017932">
    <property type="entry name" value="GATase_2_dom"/>
</dbReference>
<accession>A0A3D9EIC4</accession>
<dbReference type="PANTHER" id="PTHR43284">
    <property type="entry name" value="ASPARAGINE SYNTHETASE (GLUTAMINE-HYDROLYZING)"/>
    <property type="match status" value="1"/>
</dbReference>
<dbReference type="PIRSF" id="PIRSF001589">
    <property type="entry name" value="Asn_synthetase_glu-h"/>
    <property type="match status" value="1"/>
</dbReference>
<dbReference type="GO" id="GO:0005524">
    <property type="term" value="F:ATP binding"/>
    <property type="evidence" value="ECO:0007669"/>
    <property type="project" value="UniProtKB-KW"/>
</dbReference>
<comment type="catalytic activity">
    <reaction evidence="7">
        <text>L-aspartate + L-glutamine + ATP + H2O = L-asparagine + L-glutamate + AMP + diphosphate + H(+)</text>
        <dbReference type="Rhea" id="RHEA:12228"/>
        <dbReference type="ChEBI" id="CHEBI:15377"/>
        <dbReference type="ChEBI" id="CHEBI:15378"/>
        <dbReference type="ChEBI" id="CHEBI:29985"/>
        <dbReference type="ChEBI" id="CHEBI:29991"/>
        <dbReference type="ChEBI" id="CHEBI:30616"/>
        <dbReference type="ChEBI" id="CHEBI:33019"/>
        <dbReference type="ChEBI" id="CHEBI:58048"/>
        <dbReference type="ChEBI" id="CHEBI:58359"/>
        <dbReference type="ChEBI" id="CHEBI:456215"/>
        <dbReference type="EC" id="6.3.5.4"/>
    </reaction>
</comment>
<dbReference type="RefSeq" id="WP_042134774.1">
    <property type="nucleotide sequence ID" value="NZ_QRDL01000004.1"/>
</dbReference>
<keyword evidence="5 9" id="KW-0067">ATP-binding</keyword>
<dbReference type="CDD" id="cd00712">
    <property type="entry name" value="AsnB"/>
    <property type="match status" value="1"/>
</dbReference>
<dbReference type="InterPro" id="IPR014729">
    <property type="entry name" value="Rossmann-like_a/b/a_fold"/>
</dbReference>
<evidence type="ECO:0000256" key="6">
    <source>
        <dbReference type="ARBA" id="ARBA00022962"/>
    </source>
</evidence>
<dbReference type="InterPro" id="IPR006426">
    <property type="entry name" value="Asn_synth_AEB"/>
</dbReference>
<dbReference type="Pfam" id="PF13537">
    <property type="entry name" value="GATase_7"/>
    <property type="match status" value="1"/>
</dbReference>
<evidence type="ECO:0000256" key="5">
    <source>
        <dbReference type="ARBA" id="ARBA00022840"/>
    </source>
</evidence>
<evidence type="ECO:0000256" key="2">
    <source>
        <dbReference type="ARBA" id="ARBA00005752"/>
    </source>
</evidence>
<dbReference type="CDD" id="cd01991">
    <property type="entry name" value="Asn_synthase_B_C"/>
    <property type="match status" value="1"/>
</dbReference>
<feature type="active site" description="For GATase activity" evidence="8">
    <location>
        <position position="2"/>
    </location>
</feature>
<reference evidence="12 13" key="1">
    <citation type="submission" date="2018-07" db="EMBL/GenBank/DDBJ databases">
        <title>Genome sequencing of rice bacterial endophytes.</title>
        <authorList>
            <person name="Venturi V."/>
        </authorList>
    </citation>
    <scope>NUCLEOTIDE SEQUENCE [LARGE SCALE GENOMIC DNA]</scope>
    <source>
        <strain evidence="12 13">AG1002</strain>
    </source>
</reference>
<sequence>MCGITGWLSFSQDLNFQRSILERMTATMTRRGPDAGGLWIDGPIGLGHRRLSIIDLEGGRQPMTAGFGNDPEAVAITYSGEVYNFQDLRRDLQALGHQFETRSDTEVVLHAYLEWGYDFVERLNGMYAFAIWNRRKQELLLVRDRMGVKPLYYFPTADGVIFGSEPKALLANPLVPRKIQADGLREILEMVKTPGQAIFAGMREVLPGEWIRIARSGLQRQRYWKLEAREHEHSLDQTIGHTRDLLEDIVERQVVSDVPLCSLLSGGLDSSIITALASRKLLAAGKENIRSFSLDFADHGQGFASDAVRGTADAPFVTDLVQQIQSHHGEVVLDSRELADPQLRAQVIRALDLPPAFWGDMWPSLYRLFEEVRRHSTVALSGESADEVFGGYRWFHDPVAIQARTFPWLTSVTEKYFDGKTLFDPGLLKHLDMHSFLQDSYSQAIAEAPGLPGEAAGDRRMREMSYVNLTRFVQTLLDRKDRMSMAVGLEVRVPFCDHRLVEYAFNIPWQMKAFDGREKSILRAATRDLLPASIVERVKSPYPSTQDPAYEQGLRRALAAIQDDSNAPVRPFLDFTRVEAALERPLGAHSPMYDRMGMELAVGLDTWLREYDVSVELF</sequence>
<evidence type="ECO:0000259" key="11">
    <source>
        <dbReference type="PROSITE" id="PS51278"/>
    </source>
</evidence>
<evidence type="ECO:0000313" key="12">
    <source>
        <dbReference type="EMBL" id="RED02909.1"/>
    </source>
</evidence>
<dbReference type="PANTHER" id="PTHR43284:SF1">
    <property type="entry name" value="ASPARAGINE SYNTHETASE"/>
    <property type="match status" value="1"/>
</dbReference>
<feature type="domain" description="Glutamine amidotransferase type-2" evidence="11">
    <location>
        <begin position="2"/>
        <end position="216"/>
    </location>
</feature>
<dbReference type="GO" id="GO:0004066">
    <property type="term" value="F:asparagine synthase (glutamine-hydrolyzing) activity"/>
    <property type="evidence" value="ECO:0007669"/>
    <property type="project" value="UniProtKB-EC"/>
</dbReference>
<dbReference type="InterPro" id="IPR051786">
    <property type="entry name" value="ASN_synthetase/amidase"/>
</dbReference>
<dbReference type="Gene3D" id="3.40.50.620">
    <property type="entry name" value="HUPs"/>
    <property type="match status" value="1"/>
</dbReference>
<evidence type="ECO:0000256" key="8">
    <source>
        <dbReference type="PIRSR" id="PIRSR001589-1"/>
    </source>
</evidence>
<dbReference type="PROSITE" id="PS51278">
    <property type="entry name" value="GATASE_TYPE_2"/>
    <property type="match status" value="1"/>
</dbReference>
<keyword evidence="6 8" id="KW-0315">Glutamine amidotransferase</keyword>
<comment type="caution">
    <text evidence="12">The sequence shown here is derived from an EMBL/GenBank/DDBJ whole genome shotgun (WGS) entry which is preliminary data.</text>
</comment>
<evidence type="ECO:0000256" key="10">
    <source>
        <dbReference type="PIRSR" id="PIRSR001589-3"/>
    </source>
</evidence>
<dbReference type="EC" id="6.3.5.4" evidence="3"/>
<feature type="site" description="Important for beta-aspartyl-AMP intermediate formation" evidence="10">
    <location>
        <position position="383"/>
    </location>
</feature>
<dbReference type="GO" id="GO:0005829">
    <property type="term" value="C:cytosol"/>
    <property type="evidence" value="ECO:0007669"/>
    <property type="project" value="TreeGrafter"/>
</dbReference>
<gene>
    <name evidence="12" type="ORF">DFO60_2946</name>
</gene>